<dbReference type="Proteomes" id="UP001153737">
    <property type="component" value="Chromosome 7"/>
</dbReference>
<proteinExistence type="predicted"/>
<evidence type="ECO:0000313" key="3">
    <source>
        <dbReference type="Proteomes" id="UP001153737"/>
    </source>
</evidence>
<keyword evidence="1" id="KW-0175">Coiled coil</keyword>
<dbReference type="EMBL" id="OU896713">
    <property type="protein sequence ID" value="CAG9823676.1"/>
    <property type="molecule type" value="Genomic_DNA"/>
</dbReference>
<feature type="coiled-coil region" evidence="1">
    <location>
        <begin position="192"/>
        <end position="219"/>
    </location>
</feature>
<name>A0A9N9SJ05_PHACE</name>
<accession>A0A9N9SJ05</accession>
<evidence type="ECO:0000256" key="1">
    <source>
        <dbReference type="SAM" id="Coils"/>
    </source>
</evidence>
<sequence>MKMSNSETEFDYQSVLETCELQGQSVKKALDEKNQSDSSYKNELVNLKTLKREWKEKNETMFEISLMLKRNLQKLENTMNRQSIVNKEITSVQLKTTSLNSDLKKQSDDSMRKTAEMDQNLQKLHTHFDERTLEAEITNVTTDLLSSQDIEIHLQNEFQKLLNTHQFEFKNTYARCMILKMLKKKLGENLGVTVLKKKIAEKRKNIQFLTNQIEKMSVKL</sequence>
<evidence type="ECO:0000313" key="2">
    <source>
        <dbReference type="EMBL" id="CAG9823676.1"/>
    </source>
</evidence>
<reference evidence="2" key="1">
    <citation type="submission" date="2022-01" db="EMBL/GenBank/DDBJ databases">
        <authorList>
            <person name="King R."/>
        </authorList>
    </citation>
    <scope>NUCLEOTIDE SEQUENCE</scope>
</reference>
<reference evidence="2" key="2">
    <citation type="submission" date="2022-10" db="EMBL/GenBank/DDBJ databases">
        <authorList>
            <consortium name="ENA_rothamsted_submissions"/>
            <consortium name="culmorum"/>
            <person name="King R."/>
        </authorList>
    </citation>
    <scope>NUCLEOTIDE SEQUENCE</scope>
</reference>
<dbReference type="AlphaFoldDB" id="A0A9N9SJ05"/>
<protein>
    <submittedName>
        <fullName evidence="2">Uncharacterized protein</fullName>
    </submittedName>
</protein>
<gene>
    <name evidence="2" type="ORF">PHAECO_LOCUS10740</name>
</gene>
<keyword evidence="3" id="KW-1185">Reference proteome</keyword>
<organism evidence="2 3">
    <name type="scientific">Phaedon cochleariae</name>
    <name type="common">Mustard beetle</name>
    <dbReference type="NCBI Taxonomy" id="80249"/>
    <lineage>
        <taxon>Eukaryota</taxon>
        <taxon>Metazoa</taxon>
        <taxon>Ecdysozoa</taxon>
        <taxon>Arthropoda</taxon>
        <taxon>Hexapoda</taxon>
        <taxon>Insecta</taxon>
        <taxon>Pterygota</taxon>
        <taxon>Neoptera</taxon>
        <taxon>Endopterygota</taxon>
        <taxon>Coleoptera</taxon>
        <taxon>Polyphaga</taxon>
        <taxon>Cucujiformia</taxon>
        <taxon>Chrysomeloidea</taxon>
        <taxon>Chrysomelidae</taxon>
        <taxon>Chrysomelinae</taxon>
        <taxon>Chrysomelini</taxon>
        <taxon>Phaedon</taxon>
    </lineage>
</organism>
<dbReference type="OrthoDB" id="6772020at2759"/>